<evidence type="ECO:0000313" key="3">
    <source>
        <dbReference type="Proteomes" id="UP001315278"/>
    </source>
</evidence>
<dbReference type="EMBL" id="JAFCJH010000063">
    <property type="protein sequence ID" value="MBR0800815.1"/>
    <property type="molecule type" value="Genomic_DNA"/>
</dbReference>
<gene>
    <name evidence="2" type="ORF">JQ615_36185</name>
</gene>
<dbReference type="InterPro" id="IPR001753">
    <property type="entry name" value="Enoyl-CoA_hydra/iso"/>
</dbReference>
<reference evidence="3" key="1">
    <citation type="journal article" date="2021" name="ISME J.">
        <title>Evolutionary origin and ecological implication of a unique nif island in free-living Bradyrhizobium lineages.</title>
        <authorList>
            <person name="Tao J."/>
        </authorList>
    </citation>
    <scope>NUCLEOTIDE SEQUENCE [LARGE SCALE GENOMIC DNA]</scope>
    <source>
        <strain evidence="3">SZCCT0434</strain>
    </source>
</reference>
<dbReference type="InterPro" id="IPR029045">
    <property type="entry name" value="ClpP/crotonase-like_dom_sf"/>
</dbReference>
<dbReference type="PANTHER" id="PTHR42964:SF1">
    <property type="entry name" value="POLYKETIDE BIOSYNTHESIS ENOYL-COA HYDRATASE PKSH-RELATED"/>
    <property type="match status" value="1"/>
</dbReference>
<dbReference type="SUPFAM" id="SSF52096">
    <property type="entry name" value="ClpP/crotonase"/>
    <property type="match status" value="1"/>
</dbReference>
<dbReference type="InterPro" id="IPR051683">
    <property type="entry name" value="Enoyl-CoA_Hydratase/Isomerase"/>
</dbReference>
<comment type="caution">
    <text evidence="2">The sequence shown here is derived from an EMBL/GenBank/DDBJ whole genome shotgun (WGS) entry which is preliminary data.</text>
</comment>
<name>A0ABS5FVR2_9BRAD</name>
<evidence type="ECO:0000256" key="1">
    <source>
        <dbReference type="ARBA" id="ARBA00005254"/>
    </source>
</evidence>
<protein>
    <submittedName>
        <fullName evidence="2">Enoyl-CoA hydratase/isomerase family protein</fullName>
    </submittedName>
</protein>
<dbReference type="Proteomes" id="UP001315278">
    <property type="component" value="Unassembled WGS sequence"/>
</dbReference>
<dbReference type="Pfam" id="PF00378">
    <property type="entry name" value="ECH_1"/>
    <property type="match status" value="1"/>
</dbReference>
<comment type="similarity">
    <text evidence="1">Belongs to the enoyl-CoA hydratase/isomerase family.</text>
</comment>
<dbReference type="CDD" id="cd06558">
    <property type="entry name" value="crotonase-like"/>
    <property type="match status" value="1"/>
</dbReference>
<organism evidence="2 3">
    <name type="scientific">Bradyrhizobium jicamae</name>
    <dbReference type="NCBI Taxonomy" id="280332"/>
    <lineage>
        <taxon>Bacteria</taxon>
        <taxon>Pseudomonadati</taxon>
        <taxon>Pseudomonadota</taxon>
        <taxon>Alphaproteobacteria</taxon>
        <taxon>Hyphomicrobiales</taxon>
        <taxon>Nitrobacteraceae</taxon>
        <taxon>Bradyrhizobium</taxon>
    </lineage>
</organism>
<evidence type="ECO:0000313" key="2">
    <source>
        <dbReference type="EMBL" id="MBR0800815.1"/>
    </source>
</evidence>
<sequence>MEANVSNYAKYECLKVEVADKVATVTLNRPQARNAINQKLIRELRTIWDDLADDHAVNVVVLTGSG</sequence>
<keyword evidence="3" id="KW-1185">Reference proteome</keyword>
<feature type="non-terminal residue" evidence="2">
    <location>
        <position position="66"/>
    </location>
</feature>
<dbReference type="Gene3D" id="3.30.300.220">
    <property type="match status" value="1"/>
</dbReference>
<accession>A0ABS5FVR2</accession>
<dbReference type="PANTHER" id="PTHR42964">
    <property type="entry name" value="ENOYL-COA HYDRATASE"/>
    <property type="match status" value="1"/>
</dbReference>
<proteinExistence type="inferred from homology"/>